<dbReference type="InterPro" id="IPR025271">
    <property type="entry name" value="CCDC28"/>
</dbReference>
<organism evidence="2 3">
    <name type="scientific">Meganyctiphanes norvegica</name>
    <name type="common">Northern krill</name>
    <name type="synonym">Thysanopoda norvegica</name>
    <dbReference type="NCBI Taxonomy" id="48144"/>
    <lineage>
        <taxon>Eukaryota</taxon>
        <taxon>Metazoa</taxon>
        <taxon>Ecdysozoa</taxon>
        <taxon>Arthropoda</taxon>
        <taxon>Crustacea</taxon>
        <taxon>Multicrustacea</taxon>
        <taxon>Malacostraca</taxon>
        <taxon>Eumalacostraca</taxon>
        <taxon>Eucarida</taxon>
        <taxon>Euphausiacea</taxon>
        <taxon>Euphausiidae</taxon>
        <taxon>Meganyctiphanes</taxon>
    </lineage>
</organism>
<evidence type="ECO:0000313" key="2">
    <source>
        <dbReference type="EMBL" id="CAL4071118.1"/>
    </source>
</evidence>
<evidence type="ECO:0000313" key="3">
    <source>
        <dbReference type="Proteomes" id="UP001497623"/>
    </source>
</evidence>
<feature type="compositionally biased region" description="Low complexity" evidence="1">
    <location>
        <begin position="36"/>
        <end position="48"/>
    </location>
</feature>
<accession>A0AAV2Q4I8</accession>
<name>A0AAV2Q4I8_MEGNR</name>
<dbReference type="PANTHER" id="PTHR13400">
    <property type="entry name" value="CHEMOKINE C-C MOTIF RECEPTOR 1"/>
    <property type="match status" value="1"/>
</dbReference>
<feature type="compositionally biased region" description="Polar residues" evidence="1">
    <location>
        <begin position="81"/>
        <end position="98"/>
    </location>
</feature>
<dbReference type="PANTHER" id="PTHR13400:SF4">
    <property type="entry name" value="COILED-COIL DOMAIN-CONTAINING PROTEIN 28A-LIKE PROTEIN"/>
    <property type="match status" value="1"/>
</dbReference>
<dbReference type="Pfam" id="PF13270">
    <property type="entry name" value="CCDC28"/>
    <property type="match status" value="1"/>
</dbReference>
<dbReference type="EMBL" id="CAXKWB010003935">
    <property type="protein sequence ID" value="CAL4071118.1"/>
    <property type="molecule type" value="Genomic_DNA"/>
</dbReference>
<proteinExistence type="predicted"/>
<dbReference type="Proteomes" id="UP001497623">
    <property type="component" value="Unassembled WGS sequence"/>
</dbReference>
<feature type="compositionally biased region" description="Basic and acidic residues" evidence="1">
    <location>
        <begin position="99"/>
        <end position="113"/>
    </location>
</feature>
<feature type="compositionally biased region" description="Polar residues" evidence="1">
    <location>
        <begin position="11"/>
        <end position="21"/>
    </location>
</feature>
<evidence type="ECO:0000256" key="1">
    <source>
        <dbReference type="SAM" id="MobiDB-lite"/>
    </source>
</evidence>
<reference evidence="2 3" key="1">
    <citation type="submission" date="2024-05" db="EMBL/GenBank/DDBJ databases">
        <authorList>
            <person name="Wallberg A."/>
        </authorList>
    </citation>
    <scope>NUCLEOTIDE SEQUENCE [LARGE SCALE GENOMIC DNA]</scope>
</reference>
<sequence>MSKKLVEDSELQTLTLSPTSTDVDETSPFMQHTNETAFPPHTPPAFTTQVSTSGDEKRRLEATVSAPDHSSKSVPSLRIAQGTTTPIGPGQSTRVTYTNEKKYDLSKISRERPNPTSSLGQKKDAKHFDSISSTGRPKLHLTLPNHNKTFDIDNVTIATAYTNNKVCYGGGTAIQTSDISQLGGFGSHGSVIKPLDGCHKPRAMERPVQHHSFLTDASEVRQMEQGLLQLMDDFQQGNLRAFGKDSRLRQMEAIREQQERLARLHFDVGAEQVALYNYPTINISC</sequence>
<feature type="region of interest" description="Disordered" evidence="1">
    <location>
        <begin position="1"/>
        <end position="134"/>
    </location>
</feature>
<keyword evidence="3" id="KW-1185">Reference proteome</keyword>
<protein>
    <submittedName>
        <fullName evidence="2">Uncharacterized protein</fullName>
    </submittedName>
</protein>
<gene>
    <name evidence="2" type="ORF">MNOR_LOCUS8439</name>
</gene>
<dbReference type="AlphaFoldDB" id="A0AAV2Q4I8"/>
<comment type="caution">
    <text evidence="2">The sequence shown here is derived from an EMBL/GenBank/DDBJ whole genome shotgun (WGS) entry which is preliminary data.</text>
</comment>